<keyword evidence="2" id="KW-1185">Reference proteome</keyword>
<reference evidence="1" key="1">
    <citation type="submission" date="2020-07" db="EMBL/GenBank/DDBJ databases">
        <title>Clarias magur genome sequencing, assembly and annotation.</title>
        <authorList>
            <person name="Kushwaha B."/>
            <person name="Kumar R."/>
            <person name="Das P."/>
            <person name="Joshi C.G."/>
            <person name="Kumar D."/>
            <person name="Nagpure N.S."/>
            <person name="Pandey M."/>
            <person name="Agarwal S."/>
            <person name="Srivastava S."/>
            <person name="Singh M."/>
            <person name="Sahoo L."/>
            <person name="Jayasankar P."/>
            <person name="Meher P.K."/>
            <person name="Koringa P.G."/>
            <person name="Iquebal M.A."/>
            <person name="Das S.P."/>
            <person name="Bit A."/>
            <person name="Patnaik S."/>
            <person name="Patel N."/>
            <person name="Shah T.M."/>
            <person name="Hinsu A."/>
            <person name="Jena J.K."/>
        </authorList>
    </citation>
    <scope>NUCLEOTIDE SEQUENCE</scope>
    <source>
        <strain evidence="1">CIFAMagur01</strain>
        <tissue evidence="1">Testis</tissue>
    </source>
</reference>
<feature type="non-terminal residue" evidence="1">
    <location>
        <position position="50"/>
    </location>
</feature>
<sequence>GTVVRDATGNVNDTIIPGSSCNFSTACNFGYDFSVCAHTKCPYGLMNNFQ</sequence>
<proteinExistence type="predicted"/>
<evidence type="ECO:0000313" key="2">
    <source>
        <dbReference type="Proteomes" id="UP000727407"/>
    </source>
</evidence>
<dbReference type="Proteomes" id="UP000727407">
    <property type="component" value="Unassembled WGS sequence"/>
</dbReference>
<evidence type="ECO:0000313" key="1">
    <source>
        <dbReference type="EMBL" id="KAF5886568.1"/>
    </source>
</evidence>
<organism evidence="1 2">
    <name type="scientific">Clarias magur</name>
    <name type="common">Asian catfish</name>
    <name type="synonym">Macropteronotus magur</name>
    <dbReference type="NCBI Taxonomy" id="1594786"/>
    <lineage>
        <taxon>Eukaryota</taxon>
        <taxon>Metazoa</taxon>
        <taxon>Chordata</taxon>
        <taxon>Craniata</taxon>
        <taxon>Vertebrata</taxon>
        <taxon>Euteleostomi</taxon>
        <taxon>Actinopterygii</taxon>
        <taxon>Neopterygii</taxon>
        <taxon>Teleostei</taxon>
        <taxon>Ostariophysi</taxon>
        <taxon>Siluriformes</taxon>
        <taxon>Clariidae</taxon>
        <taxon>Clarias</taxon>
    </lineage>
</organism>
<comment type="caution">
    <text evidence="1">The sequence shown here is derived from an EMBL/GenBank/DDBJ whole genome shotgun (WGS) entry which is preliminary data.</text>
</comment>
<accession>A0A8J4T2I3</accession>
<gene>
    <name evidence="1" type="primary">Slc12a1</name>
    <name evidence="1" type="ORF">DAT39_022486</name>
</gene>
<protein>
    <submittedName>
        <fullName evidence="1">Solute carrier family 12 member 1</fullName>
    </submittedName>
</protein>
<dbReference type="EMBL" id="QNUK01001170">
    <property type="protein sequence ID" value="KAF5886568.1"/>
    <property type="molecule type" value="Genomic_DNA"/>
</dbReference>
<name>A0A8J4T2I3_CLAMG</name>
<dbReference type="OrthoDB" id="2020542at2759"/>
<feature type="non-terminal residue" evidence="1">
    <location>
        <position position="1"/>
    </location>
</feature>
<dbReference type="AlphaFoldDB" id="A0A8J4T2I3"/>